<name>A0A1B6LX04_9HEMI</name>
<proteinExistence type="predicted"/>
<dbReference type="GO" id="GO:0005509">
    <property type="term" value="F:calcium ion binding"/>
    <property type="evidence" value="ECO:0007669"/>
    <property type="project" value="InterPro"/>
</dbReference>
<evidence type="ECO:0000259" key="4">
    <source>
        <dbReference type="PROSITE" id="PS50222"/>
    </source>
</evidence>
<dbReference type="Gene3D" id="1.10.238.10">
    <property type="entry name" value="EF-hand"/>
    <property type="match status" value="1"/>
</dbReference>
<dbReference type="InterPro" id="IPR002048">
    <property type="entry name" value="EF_hand_dom"/>
</dbReference>
<gene>
    <name evidence="5" type="ORF">g.1013</name>
</gene>
<organism evidence="5">
    <name type="scientific">Graphocephala atropunctata</name>
    <dbReference type="NCBI Taxonomy" id="36148"/>
    <lineage>
        <taxon>Eukaryota</taxon>
        <taxon>Metazoa</taxon>
        <taxon>Ecdysozoa</taxon>
        <taxon>Arthropoda</taxon>
        <taxon>Hexapoda</taxon>
        <taxon>Insecta</taxon>
        <taxon>Pterygota</taxon>
        <taxon>Neoptera</taxon>
        <taxon>Paraneoptera</taxon>
        <taxon>Hemiptera</taxon>
        <taxon>Auchenorrhyncha</taxon>
        <taxon>Membracoidea</taxon>
        <taxon>Cicadellidae</taxon>
        <taxon>Cicadellinae</taxon>
        <taxon>Cicadellini</taxon>
        <taxon>Graphocephala</taxon>
    </lineage>
</organism>
<keyword evidence="1" id="KW-0479">Metal-binding</keyword>
<feature type="domain" description="EF-hand" evidence="4">
    <location>
        <begin position="153"/>
        <end position="188"/>
    </location>
</feature>
<dbReference type="InterPro" id="IPR028846">
    <property type="entry name" value="Recoverin"/>
</dbReference>
<evidence type="ECO:0000256" key="2">
    <source>
        <dbReference type="ARBA" id="ARBA00022737"/>
    </source>
</evidence>
<dbReference type="AlphaFoldDB" id="A0A1B6LX04"/>
<dbReference type="Pfam" id="PF13499">
    <property type="entry name" value="EF-hand_7"/>
    <property type="match status" value="1"/>
</dbReference>
<keyword evidence="2" id="KW-0677">Repeat</keyword>
<keyword evidence="3" id="KW-0106">Calcium</keyword>
<dbReference type="EMBL" id="GEBQ01011748">
    <property type="protein sequence ID" value="JAT28229.1"/>
    <property type="molecule type" value="Transcribed_RNA"/>
</dbReference>
<evidence type="ECO:0000256" key="3">
    <source>
        <dbReference type="ARBA" id="ARBA00022837"/>
    </source>
</evidence>
<dbReference type="PROSITE" id="PS50222">
    <property type="entry name" value="EF_HAND_2"/>
    <property type="match status" value="1"/>
</dbReference>
<dbReference type="PANTHER" id="PTHR23055:SF60">
    <property type="entry name" value="CALAXIN"/>
    <property type="match status" value="1"/>
</dbReference>
<sequence length="232" mass="27642">MNYETLDLTMNPQEEARRRHKLRSFIKENCGRTHFSKKECETLLLVHYKLTKNRHMDRKYFRKVMYTLLDFSNDHLIENIFSAFDRENRLVITKESWLLGMSLLLRGSLDERIAFCFKVYDFMGEGYIKRDQMFRLLKHTFRGTLLDEDPEEYVRDLIDLIMTKMDLDRDGLVSFDDYSRSVRKTPALLEALGYCLPSRPAVYAFMSTLTPRVTTMHSKLYLSRAKVKMRDS</sequence>
<protein>
    <recommendedName>
        <fullName evidence="4">EF-hand domain-containing protein</fullName>
    </recommendedName>
</protein>
<dbReference type="InterPro" id="IPR018247">
    <property type="entry name" value="EF_Hand_1_Ca_BS"/>
</dbReference>
<evidence type="ECO:0000256" key="1">
    <source>
        <dbReference type="ARBA" id="ARBA00022723"/>
    </source>
</evidence>
<dbReference type="InterPro" id="IPR011992">
    <property type="entry name" value="EF-hand-dom_pair"/>
</dbReference>
<evidence type="ECO:0000313" key="5">
    <source>
        <dbReference type="EMBL" id="JAT28229.1"/>
    </source>
</evidence>
<dbReference type="PRINTS" id="PR00450">
    <property type="entry name" value="RECOVERIN"/>
</dbReference>
<accession>A0A1B6LX04</accession>
<dbReference type="SUPFAM" id="SSF47473">
    <property type="entry name" value="EF-hand"/>
    <property type="match status" value="1"/>
</dbReference>
<dbReference type="PROSITE" id="PS00018">
    <property type="entry name" value="EF_HAND_1"/>
    <property type="match status" value="1"/>
</dbReference>
<reference evidence="5" key="1">
    <citation type="submission" date="2015-11" db="EMBL/GenBank/DDBJ databases">
        <title>De novo transcriptome assembly of four potential Pierce s Disease insect vectors from Arizona vineyards.</title>
        <authorList>
            <person name="Tassone E.E."/>
        </authorList>
    </citation>
    <scope>NUCLEOTIDE SEQUENCE</scope>
</reference>
<dbReference type="PANTHER" id="PTHR23055">
    <property type="entry name" value="CALCIUM BINDING PROTEINS"/>
    <property type="match status" value="1"/>
</dbReference>